<protein>
    <submittedName>
        <fullName evidence="1">Uncharacterized protein</fullName>
    </submittedName>
</protein>
<dbReference type="EMBL" id="CABFNL010000004">
    <property type="protein sequence ID" value="VUA80535.1"/>
    <property type="molecule type" value="Genomic_DNA"/>
</dbReference>
<gene>
    <name evidence="1" type="ORF">NCTC11678_05285</name>
</gene>
<evidence type="ECO:0000313" key="1">
    <source>
        <dbReference type="EMBL" id="VUA80535.1"/>
    </source>
</evidence>
<name>A0A509AFY5_KLEPN</name>
<reference evidence="1" key="1">
    <citation type="submission" date="2018-06" db="EMBL/GenBank/DDBJ databases">
        <authorList>
            <consortium name="Pathogen Informatics"/>
        </authorList>
    </citation>
    <scope>NUCLEOTIDE SEQUENCE</scope>
    <source>
        <strain evidence="1">NCTC11678</strain>
    </source>
</reference>
<organism evidence="1">
    <name type="scientific">Klebsiella pneumoniae</name>
    <dbReference type="NCBI Taxonomy" id="573"/>
    <lineage>
        <taxon>Bacteria</taxon>
        <taxon>Pseudomonadati</taxon>
        <taxon>Pseudomonadota</taxon>
        <taxon>Gammaproteobacteria</taxon>
        <taxon>Enterobacterales</taxon>
        <taxon>Enterobacteriaceae</taxon>
        <taxon>Klebsiella/Raoultella group</taxon>
        <taxon>Klebsiella</taxon>
        <taxon>Klebsiella pneumoniae complex</taxon>
    </lineage>
</organism>
<accession>A0A509AFY5</accession>
<dbReference type="AlphaFoldDB" id="A0A509AFY5"/>
<sequence>MVEKVMEPAGAQNVGVVQSRVVVAMEIVVGTIVEILPT</sequence>
<proteinExistence type="predicted"/>